<keyword evidence="2" id="KW-1185">Reference proteome</keyword>
<reference evidence="1 2" key="1">
    <citation type="journal article" date="2015" name="Genome Biol. Evol.">
        <title>Comparative Genomics of a Bacterivorous Green Alga Reveals Evolutionary Causalities and Consequences of Phago-Mixotrophic Mode of Nutrition.</title>
        <authorList>
            <person name="Burns J.A."/>
            <person name="Paasch A."/>
            <person name="Narechania A."/>
            <person name="Kim E."/>
        </authorList>
    </citation>
    <scope>NUCLEOTIDE SEQUENCE [LARGE SCALE GENOMIC DNA]</scope>
    <source>
        <strain evidence="1 2">PLY_AMNH</strain>
    </source>
</reference>
<sequence>MQKSQRTRVGVRHRSSKTDEIALIDENESLARIDAYGAKGFIVNNVEYYSPVMVYGSTALLWNVESVKDISVESLAVIELVKPSPELLLIGCGATRQNRANLGALEDFFGQHGTVVEIMDTSSAASTFNVLNQEGRSVAAALLPPK</sequence>
<dbReference type="Pfam" id="PF04430">
    <property type="entry name" value="DUF498"/>
    <property type="match status" value="1"/>
</dbReference>
<dbReference type="AlphaFoldDB" id="A0AAE0G7X4"/>
<dbReference type="PANTHER" id="PTHR21192">
    <property type="entry name" value="NUCLEAR PROTEIN E3-3"/>
    <property type="match status" value="1"/>
</dbReference>
<evidence type="ECO:0008006" key="3">
    <source>
        <dbReference type="Google" id="ProtNLM"/>
    </source>
</evidence>
<dbReference type="Proteomes" id="UP001190700">
    <property type="component" value="Unassembled WGS sequence"/>
</dbReference>
<dbReference type="PANTHER" id="PTHR21192:SF2">
    <property type="entry name" value="NADH DEHYDROGENASE [UBIQUINONE] 1 ALPHA SUBCOMPLEX ASSEMBLY FACTOR 3"/>
    <property type="match status" value="1"/>
</dbReference>
<name>A0AAE0G7X4_9CHLO</name>
<evidence type="ECO:0000313" key="2">
    <source>
        <dbReference type="Proteomes" id="UP001190700"/>
    </source>
</evidence>
<comment type="caution">
    <text evidence="1">The sequence shown here is derived from an EMBL/GenBank/DDBJ whole genome shotgun (WGS) entry which is preliminary data.</text>
</comment>
<dbReference type="GO" id="GO:0032981">
    <property type="term" value="P:mitochondrial respiratory chain complex I assembly"/>
    <property type="evidence" value="ECO:0007669"/>
    <property type="project" value="TreeGrafter"/>
</dbReference>
<organism evidence="1 2">
    <name type="scientific">Cymbomonas tetramitiformis</name>
    <dbReference type="NCBI Taxonomy" id="36881"/>
    <lineage>
        <taxon>Eukaryota</taxon>
        <taxon>Viridiplantae</taxon>
        <taxon>Chlorophyta</taxon>
        <taxon>Pyramimonadophyceae</taxon>
        <taxon>Pyramimonadales</taxon>
        <taxon>Pyramimonadaceae</taxon>
        <taxon>Cymbomonas</taxon>
    </lineage>
</organism>
<gene>
    <name evidence="1" type="ORF">CYMTET_19143</name>
</gene>
<dbReference type="EMBL" id="LGRX02008894">
    <property type="protein sequence ID" value="KAK3272571.1"/>
    <property type="molecule type" value="Genomic_DNA"/>
</dbReference>
<protein>
    <recommendedName>
        <fullName evidence="3">NADH dehydrogenase [ubiquinone] 1 alpha subcomplex assembly factor 3</fullName>
    </recommendedName>
</protein>
<dbReference type="InterPro" id="IPR007523">
    <property type="entry name" value="NDUFAF3/AAMDC"/>
</dbReference>
<proteinExistence type="predicted"/>
<dbReference type="Gene3D" id="3.40.1230.10">
    <property type="entry name" value="MTH938-like"/>
    <property type="match status" value="1"/>
</dbReference>
<accession>A0AAE0G7X4</accession>
<dbReference type="SUPFAM" id="SSF64076">
    <property type="entry name" value="MTH938-like"/>
    <property type="match status" value="1"/>
</dbReference>
<dbReference type="GO" id="GO:0005743">
    <property type="term" value="C:mitochondrial inner membrane"/>
    <property type="evidence" value="ECO:0007669"/>
    <property type="project" value="TreeGrafter"/>
</dbReference>
<dbReference type="InterPro" id="IPR036748">
    <property type="entry name" value="MTH938-like_sf"/>
</dbReference>
<evidence type="ECO:0000313" key="1">
    <source>
        <dbReference type="EMBL" id="KAK3272571.1"/>
    </source>
</evidence>